<dbReference type="RefSeq" id="XP_012335728.1">
    <property type="nucleotide sequence ID" value="XM_012480305.1"/>
</dbReference>
<accession>A0A0D9QLJ3</accession>
<dbReference type="EMBL" id="KQ001671">
    <property type="protein sequence ID" value="KJP87652.1"/>
    <property type="molecule type" value="Genomic_DNA"/>
</dbReference>
<keyword evidence="2" id="KW-1185">Reference proteome</keyword>
<protein>
    <submittedName>
        <fullName evidence="1">Uncharacterized protein</fullName>
    </submittedName>
</protein>
<evidence type="ECO:0000313" key="1">
    <source>
        <dbReference type="EMBL" id="KJP87652.1"/>
    </source>
</evidence>
<dbReference type="GeneID" id="24267994"/>
<organism evidence="1 2">
    <name type="scientific">Plasmodium fragile</name>
    <dbReference type="NCBI Taxonomy" id="5857"/>
    <lineage>
        <taxon>Eukaryota</taxon>
        <taxon>Sar</taxon>
        <taxon>Alveolata</taxon>
        <taxon>Apicomplexa</taxon>
        <taxon>Aconoidasida</taxon>
        <taxon>Haemosporida</taxon>
        <taxon>Plasmodiidae</taxon>
        <taxon>Plasmodium</taxon>
        <taxon>Plasmodium (Plasmodium)</taxon>
    </lineage>
</organism>
<evidence type="ECO:0000313" key="2">
    <source>
        <dbReference type="Proteomes" id="UP000054561"/>
    </source>
</evidence>
<dbReference type="OrthoDB" id="361325at2759"/>
<gene>
    <name evidence="1" type="ORF">AK88_02680</name>
</gene>
<reference evidence="1 2" key="1">
    <citation type="submission" date="2014-03" db="EMBL/GenBank/DDBJ databases">
        <title>The Genome Sequence of Plasmodium fragile nilgiri.</title>
        <authorList>
            <consortium name="The Broad Institute Genomics Platform"/>
            <consortium name="The Broad Institute Genome Sequencing Center for Infectious Disease"/>
            <person name="Neafsey D."/>
            <person name="Duraisingh M."/>
            <person name="Young S.K."/>
            <person name="Zeng Q."/>
            <person name="Gargeya S."/>
            <person name="Abouelleil A."/>
            <person name="Alvarado L."/>
            <person name="Chapman S.B."/>
            <person name="Gainer-Dewar J."/>
            <person name="Goldberg J."/>
            <person name="Griggs A."/>
            <person name="Gujja S."/>
            <person name="Hansen M."/>
            <person name="Howarth C."/>
            <person name="Imamovic A."/>
            <person name="Larimer J."/>
            <person name="Pearson M."/>
            <person name="Poon T.W."/>
            <person name="Priest M."/>
            <person name="Roberts A."/>
            <person name="Saif S."/>
            <person name="Shea T."/>
            <person name="Sykes S."/>
            <person name="Wortman J."/>
            <person name="Nusbaum C."/>
            <person name="Birren B."/>
        </authorList>
    </citation>
    <scope>NUCLEOTIDE SEQUENCE [LARGE SCALE GENOMIC DNA]</scope>
    <source>
        <strain evidence="2">nilgiri</strain>
    </source>
</reference>
<dbReference type="AlphaFoldDB" id="A0A0D9QLJ3"/>
<dbReference type="OMA" id="MFTFPCF"/>
<proteinExistence type="predicted"/>
<name>A0A0D9QLJ3_PLAFR</name>
<dbReference type="VEuPathDB" id="PlasmoDB:AK88_02680"/>
<dbReference type="Proteomes" id="UP000054561">
    <property type="component" value="Unassembled WGS sequence"/>
</dbReference>
<sequence>MFTFPCFRDKKWMKENGNSMQYPDAFLNVNFRPQFLRNYEHTVNFEERANEIIRQIKSALFRQAIYKIQNVEVVAMHECKEDRVLESITKIKGYEKIKLQSSKVLNDELWTIKRCDRKMSYWVRYYEQDQNGYSLSIMPIQVKNILGFLKYYYV</sequence>